<reference evidence="5" key="2">
    <citation type="journal article" date="2022" name="Res Sq">
        <title>Comparative Genomics Reveals Insights into the Divergent Evolution of Astigmatic Mites and Household Pest Adaptations.</title>
        <authorList>
            <person name="Xiong Q."/>
            <person name="Wan A.T.-Y."/>
            <person name="Liu X.-Y."/>
            <person name="Fung C.S.-H."/>
            <person name="Xiao X."/>
            <person name="Malainual N."/>
            <person name="Hou J."/>
            <person name="Wang L."/>
            <person name="Wang M."/>
            <person name="Yang K."/>
            <person name="Cui Y."/>
            <person name="Leung E."/>
            <person name="Nong W."/>
            <person name="Shin S.-K."/>
            <person name="Au S."/>
            <person name="Jeong K.Y."/>
            <person name="Chew F.T."/>
            <person name="Hui J."/>
            <person name="Leung T.F."/>
            <person name="Tungtrongchitr A."/>
            <person name="Zhong N."/>
            <person name="Liu Z."/>
            <person name="Tsui S."/>
        </authorList>
    </citation>
    <scope>NUCLEOTIDE SEQUENCE</scope>
    <source>
        <strain evidence="5">Derf</strain>
        <tissue evidence="5">Whole organism</tissue>
    </source>
</reference>
<name>A0A922L916_DERFA</name>
<dbReference type="EMBL" id="ASGP02000001">
    <property type="protein sequence ID" value="KAH9527049.1"/>
    <property type="molecule type" value="Genomic_DNA"/>
</dbReference>
<dbReference type="Gene3D" id="6.10.250.2470">
    <property type="match status" value="1"/>
</dbReference>
<feature type="region of interest" description="Disordered" evidence="4">
    <location>
        <begin position="310"/>
        <end position="331"/>
    </location>
</feature>
<dbReference type="GO" id="GO:0070840">
    <property type="term" value="F:dynein complex binding"/>
    <property type="evidence" value="ECO:0007669"/>
    <property type="project" value="InterPro"/>
</dbReference>
<dbReference type="GO" id="GO:0072393">
    <property type="term" value="P:microtubule anchoring at microtubule organizing center"/>
    <property type="evidence" value="ECO:0007669"/>
    <property type="project" value="TreeGrafter"/>
</dbReference>
<comment type="similarity">
    <text evidence="1">Belongs to the BicD family.</text>
</comment>
<evidence type="ECO:0000313" key="5">
    <source>
        <dbReference type="EMBL" id="KAH9527049.1"/>
    </source>
</evidence>
<feature type="coiled-coil region" evidence="3">
    <location>
        <begin position="450"/>
        <end position="477"/>
    </location>
</feature>
<dbReference type="GO" id="GO:0008093">
    <property type="term" value="F:cytoskeletal anchor activity"/>
    <property type="evidence" value="ECO:0007669"/>
    <property type="project" value="InterPro"/>
</dbReference>
<dbReference type="GO" id="GO:0034452">
    <property type="term" value="F:dynactin binding"/>
    <property type="evidence" value="ECO:0007669"/>
    <property type="project" value="TreeGrafter"/>
</dbReference>
<feature type="compositionally biased region" description="Low complexity" evidence="4">
    <location>
        <begin position="776"/>
        <end position="788"/>
    </location>
</feature>
<dbReference type="PANTHER" id="PTHR31233">
    <property type="entry name" value="BICAUDAL D FAMILY MEMBER"/>
    <property type="match status" value="1"/>
</dbReference>
<dbReference type="InterPro" id="IPR018477">
    <property type="entry name" value="BICD"/>
</dbReference>
<dbReference type="PANTHER" id="PTHR31233:SF6">
    <property type="entry name" value="PROTEIN BICAUDAL D"/>
    <property type="match status" value="1"/>
</dbReference>
<dbReference type="Proteomes" id="UP000790347">
    <property type="component" value="Unassembled WGS sequence"/>
</dbReference>
<dbReference type="AlphaFoldDB" id="A0A922L916"/>
<dbReference type="GO" id="GO:0005794">
    <property type="term" value="C:Golgi apparatus"/>
    <property type="evidence" value="ECO:0007669"/>
    <property type="project" value="TreeGrafter"/>
</dbReference>
<dbReference type="GO" id="GO:0005829">
    <property type="term" value="C:cytosol"/>
    <property type="evidence" value="ECO:0007669"/>
    <property type="project" value="TreeGrafter"/>
</dbReference>
<evidence type="ECO:0000256" key="1">
    <source>
        <dbReference type="ARBA" id="ARBA00010061"/>
    </source>
</evidence>
<organism evidence="5 6">
    <name type="scientific">Dermatophagoides farinae</name>
    <name type="common">American house dust mite</name>
    <dbReference type="NCBI Taxonomy" id="6954"/>
    <lineage>
        <taxon>Eukaryota</taxon>
        <taxon>Metazoa</taxon>
        <taxon>Ecdysozoa</taxon>
        <taxon>Arthropoda</taxon>
        <taxon>Chelicerata</taxon>
        <taxon>Arachnida</taxon>
        <taxon>Acari</taxon>
        <taxon>Acariformes</taxon>
        <taxon>Sarcoptiformes</taxon>
        <taxon>Astigmata</taxon>
        <taxon>Psoroptidia</taxon>
        <taxon>Analgoidea</taxon>
        <taxon>Pyroglyphidae</taxon>
        <taxon>Dermatophagoidinae</taxon>
        <taxon>Dermatophagoides</taxon>
    </lineage>
</organism>
<feature type="compositionally biased region" description="Polar residues" evidence="4">
    <location>
        <begin position="765"/>
        <end position="775"/>
    </location>
</feature>
<dbReference type="Pfam" id="PF09730">
    <property type="entry name" value="BicD"/>
    <property type="match status" value="3"/>
</dbReference>
<keyword evidence="6" id="KW-1185">Reference proteome</keyword>
<accession>A0A922L916</accession>
<gene>
    <name evidence="5" type="primary">BICD1_1</name>
    <name evidence="5" type="ORF">DERF_001096</name>
</gene>
<feature type="coiled-coil region" evidence="3">
    <location>
        <begin position="610"/>
        <end position="743"/>
    </location>
</feature>
<feature type="region of interest" description="Disordered" evidence="4">
    <location>
        <begin position="743"/>
        <end position="788"/>
    </location>
</feature>
<feature type="coiled-coil region" evidence="3">
    <location>
        <begin position="133"/>
        <end position="279"/>
    </location>
</feature>
<dbReference type="GO" id="GO:0070507">
    <property type="term" value="P:regulation of microtubule cytoskeleton organization"/>
    <property type="evidence" value="ECO:0007669"/>
    <property type="project" value="TreeGrafter"/>
</dbReference>
<keyword evidence="2 3" id="KW-0175">Coiled coil</keyword>
<evidence type="ECO:0000256" key="4">
    <source>
        <dbReference type="SAM" id="MobiDB-lite"/>
    </source>
</evidence>
<feature type="coiled-coil region" evidence="3">
    <location>
        <begin position="2"/>
        <end position="78"/>
    </location>
</feature>
<feature type="coiled-coil region" evidence="3">
    <location>
        <begin position="365"/>
        <end position="413"/>
    </location>
</feature>
<evidence type="ECO:0000256" key="2">
    <source>
        <dbReference type="ARBA" id="ARBA00023054"/>
    </source>
</evidence>
<comment type="caution">
    <text evidence="5">The sequence shown here is derived from an EMBL/GenBank/DDBJ whole genome shotgun (WGS) entry which is preliminary data.</text>
</comment>
<reference evidence="5" key="1">
    <citation type="submission" date="2013-05" db="EMBL/GenBank/DDBJ databases">
        <authorList>
            <person name="Yim A.K.Y."/>
            <person name="Chan T.F."/>
            <person name="Ji K.M."/>
            <person name="Liu X.Y."/>
            <person name="Zhou J.W."/>
            <person name="Li R.Q."/>
            <person name="Yang K.Y."/>
            <person name="Li J."/>
            <person name="Li M."/>
            <person name="Law P.T.W."/>
            <person name="Wu Y.L."/>
            <person name="Cai Z.L."/>
            <person name="Qin H."/>
            <person name="Bao Y."/>
            <person name="Leung R.K.K."/>
            <person name="Ng P.K.S."/>
            <person name="Zou J."/>
            <person name="Zhong X.J."/>
            <person name="Ran P.X."/>
            <person name="Zhong N.S."/>
            <person name="Liu Z.G."/>
            <person name="Tsui S.K.W."/>
        </authorList>
    </citation>
    <scope>NUCLEOTIDE SEQUENCE</scope>
    <source>
        <strain evidence="5">Derf</strain>
        <tissue evidence="5">Whole organism</tissue>
    </source>
</reference>
<protein>
    <submittedName>
        <fullName evidence="5">Microtubule-associated protein Bicaudal-D, variant 2</fullName>
    </submittedName>
</protein>
<feature type="compositionally biased region" description="Basic and acidic residues" evidence="4">
    <location>
        <begin position="743"/>
        <end position="758"/>
    </location>
</feature>
<evidence type="ECO:0000256" key="3">
    <source>
        <dbReference type="SAM" id="Coils"/>
    </source>
</evidence>
<sequence length="788" mass="92007">MIMDTNDSIQQRDNEIQNLKERIEQLNEELKTATAEKIQSAQYGLVLLDEKEELQKKYDELESRYDSKNKDFEDLKEVRFIQSNDRRFHFIFCSQALNKLQTIQRVSATSEIEQEEQLLLESAKKEEHFIRTVIELGKELKYAKNELQNVKDDRDKFGQENIKLMERKEINERERKKILDELKESKQRESRLHLELNELEEENISLQKQVSSLKSSQIDFETFKLEIQRLQSEIDILQTQIEECTKLKSIAEKQTKEALEALQLEREQKYAIKKELDKKLNSESYLNINNFVGFTGLKFDYDETENFDGTIGMDDDNDDDGGNGGGNNSALKKLENEFLNSSDNYLTQPPSLEGSLFSEVHINEIKKFERMLEESDSQKHQLNQRLNDTQTMLEKAREELKIQTVKIEKIFEELNNLNLDDSNTTMMDMTDPDLLNIKQLIKSKISSIDLNGYRNELEQMKNSINDYQMKTKQYENDCEILAKMINEFYSNSNQTFEELSLVSEELASLYHHICLINGVTPDRVILNHLQPNFDPNRSIDQLKEKLNKVYGILDDIKTVECNNLLDTVKDQIKVLKMAIDKAIENRNFRQKHDDVNNNEQPTSMVSVQDVDDLQDQIVRLKSLLSTKREQIASLRTVLKTNKQTAEVALANLKSKYETEKAVVTETMTKLRNELKALKEDAATFASLRSMFAARCEDYVSQIDELQRKYKASEEEKKTLNSLLRIAIQQKLALTEKLEELEMDKERQSMGKAQNETRRNPKINMRSLNQRLISKTNNNSNSNNQRRPN</sequence>
<evidence type="ECO:0000313" key="6">
    <source>
        <dbReference type="Proteomes" id="UP000790347"/>
    </source>
</evidence>
<proteinExistence type="inferred from homology"/>